<dbReference type="InterPro" id="IPR011990">
    <property type="entry name" value="TPR-like_helical_dom_sf"/>
</dbReference>
<feature type="region of interest" description="Disordered" evidence="4">
    <location>
        <begin position="455"/>
        <end position="483"/>
    </location>
</feature>
<keyword evidence="2 3" id="KW-0802">TPR repeat</keyword>
<feature type="compositionally biased region" description="Polar residues" evidence="4">
    <location>
        <begin position="877"/>
        <end position="891"/>
    </location>
</feature>
<evidence type="ECO:0000256" key="1">
    <source>
        <dbReference type="ARBA" id="ARBA00022737"/>
    </source>
</evidence>
<dbReference type="InterPro" id="IPR019734">
    <property type="entry name" value="TPR_rpt"/>
</dbReference>
<feature type="compositionally biased region" description="Low complexity" evidence="4">
    <location>
        <begin position="848"/>
        <end position="865"/>
    </location>
</feature>
<dbReference type="GO" id="GO:0003341">
    <property type="term" value="P:cilium movement"/>
    <property type="evidence" value="ECO:0007669"/>
    <property type="project" value="TreeGrafter"/>
</dbReference>
<dbReference type="PANTHER" id="PTHR44314">
    <property type="entry name" value="CILIA- AND FLAGELLA-ASSOCIATED PROTEIN 70"/>
    <property type="match status" value="1"/>
</dbReference>
<protein>
    <submittedName>
        <fullName evidence="5">Uncharacterized protein</fullName>
    </submittedName>
</protein>
<feature type="repeat" description="TPR" evidence="3">
    <location>
        <begin position="695"/>
        <end position="728"/>
    </location>
</feature>
<evidence type="ECO:0000256" key="3">
    <source>
        <dbReference type="PROSITE-ProRule" id="PRU00339"/>
    </source>
</evidence>
<dbReference type="Proteomes" id="UP000215902">
    <property type="component" value="Unassembled WGS sequence"/>
</dbReference>
<dbReference type="STRING" id="282301.A0A267EXA7"/>
<keyword evidence="6" id="KW-1185">Reference proteome</keyword>
<comment type="caution">
    <text evidence="5">The sequence shown here is derived from an EMBL/GenBank/DDBJ whole genome shotgun (WGS) entry which is preliminary data.</text>
</comment>
<dbReference type="OrthoDB" id="6256165at2759"/>
<feature type="region of interest" description="Disordered" evidence="4">
    <location>
        <begin position="836"/>
        <end position="891"/>
    </location>
</feature>
<dbReference type="Gene3D" id="1.25.40.10">
    <property type="entry name" value="Tetratricopeptide repeat domain"/>
    <property type="match status" value="1"/>
</dbReference>
<dbReference type="AlphaFoldDB" id="A0A267EXA7"/>
<name>A0A267EXA7_9PLAT</name>
<sequence length="928" mass="101835">MTEGGGTGRMSDSLVINFLRIRNLRGTKGDLVSSTLKVEFAEKVLGESPKMECSPDAEAEYNFQVKLPCSVDDVQFLDEICYKPVLCTVTEVLPKEKKQKDEKTVPLGQVSFDLLPMVRGATRHSCTLQINAIPGSPLESLPADSPKPELDVLLTIDQPLIGEALQQETNLVGVTVESLYSPPDSFSPSGPQGGYVAATAMPYAPDRDLPLVFINGNAKATPDKEPPSRRRRWYLPGSAQGQAVYMPDQEIGADAVEDEDGDLRSPEEREFRHAAESEKPRVTWNTTKNCFVGQDGLKVIQDRIARTRVWPVEIFRLNQGTGGRGKKMGGKQQLTVRAQSRLLHSASTESLAALSDKSVEEDGSIGFHGVAYVNASPLLYPGVTRIRGAYRVYPYIESEYCEKTKRKSGLGEEAGRIAVNYMYRASATPTGKKGDKAADKKAAGAPADKAATGAAAAAAADKKPQASKVQISESEDIPANPEGQQYLEHKSYVMIEICLDKPLVPKRTPEEMAKRVAEYIPARPMYPKRTNSAEKALSDYHQQVAEISGRVLEEFRSLFADSIRGGQLPLTPDGIESMRQELMYSLNSSGKYFAFKEQLKYAVIKVVREKYMKTTGFQDQAEMQLFLRDLFVYLVDQLQVGMRKAISLQDRVPVPAPVTDSDQLLHFAREAEVNENLGLAQQLYQERIARDRLKPQHWYDYGVFSLSTGDVGKAEECFREAVALEQTHLNALMMLGIVTALQERHQEAQTYLEAATAHMPDSLVAWTLLLLYYDSIGNDIGAEMSLLEANRINTAEAVAKHRAEKEEAAAALQAESGVSQLHLIQEEKTADLLGASADQPSQTQQPQAEASATGAGAGAPASALGNEQLQHSDNKLSKTSQASKSQVNARKQTPSVKGIILELLRELKFAVLATDKIYAITPTHSLLV</sequence>
<evidence type="ECO:0000313" key="6">
    <source>
        <dbReference type="Proteomes" id="UP000215902"/>
    </source>
</evidence>
<evidence type="ECO:0000256" key="4">
    <source>
        <dbReference type="SAM" id="MobiDB-lite"/>
    </source>
</evidence>
<reference evidence="5 6" key="1">
    <citation type="submission" date="2017-06" db="EMBL/GenBank/DDBJ databases">
        <title>A platform for efficient transgenesis in Macrostomum lignano, a flatworm model organism for stem cell research.</title>
        <authorList>
            <person name="Berezikov E."/>
        </authorList>
    </citation>
    <scope>NUCLEOTIDE SEQUENCE [LARGE SCALE GENOMIC DNA]</scope>
    <source>
        <strain evidence="5">DV1</strain>
        <tissue evidence="5">Whole organism</tissue>
    </source>
</reference>
<dbReference type="PANTHER" id="PTHR44314:SF1">
    <property type="entry name" value="CILIA- AND FLAGELLA-ASSOCIATED PROTEIN 70"/>
    <property type="match status" value="1"/>
</dbReference>
<dbReference type="GO" id="GO:0070062">
    <property type="term" value="C:extracellular exosome"/>
    <property type="evidence" value="ECO:0007669"/>
    <property type="project" value="TreeGrafter"/>
</dbReference>
<dbReference type="GO" id="GO:0031514">
    <property type="term" value="C:motile cilium"/>
    <property type="evidence" value="ECO:0007669"/>
    <property type="project" value="TreeGrafter"/>
</dbReference>
<feature type="compositionally biased region" description="Polar residues" evidence="4">
    <location>
        <begin position="838"/>
        <end position="847"/>
    </location>
</feature>
<proteinExistence type="predicted"/>
<dbReference type="SUPFAM" id="SSF48452">
    <property type="entry name" value="TPR-like"/>
    <property type="match status" value="1"/>
</dbReference>
<accession>A0A267EXA7</accession>
<dbReference type="InterPro" id="IPR052628">
    <property type="entry name" value="CFAP70"/>
</dbReference>
<dbReference type="GO" id="GO:0060271">
    <property type="term" value="P:cilium assembly"/>
    <property type="evidence" value="ECO:0007669"/>
    <property type="project" value="TreeGrafter"/>
</dbReference>
<evidence type="ECO:0000256" key="2">
    <source>
        <dbReference type="ARBA" id="ARBA00022803"/>
    </source>
</evidence>
<keyword evidence="1" id="KW-0677">Repeat</keyword>
<dbReference type="PROSITE" id="PS50005">
    <property type="entry name" value="TPR"/>
    <property type="match status" value="1"/>
</dbReference>
<dbReference type="EMBL" id="NIVC01001585">
    <property type="protein sequence ID" value="PAA66160.1"/>
    <property type="molecule type" value="Genomic_DNA"/>
</dbReference>
<evidence type="ECO:0000313" key="5">
    <source>
        <dbReference type="EMBL" id="PAA66160.1"/>
    </source>
</evidence>
<gene>
    <name evidence="5" type="ORF">BOX15_Mlig034058g1</name>
</gene>
<organism evidence="5 6">
    <name type="scientific">Macrostomum lignano</name>
    <dbReference type="NCBI Taxonomy" id="282301"/>
    <lineage>
        <taxon>Eukaryota</taxon>
        <taxon>Metazoa</taxon>
        <taxon>Spiralia</taxon>
        <taxon>Lophotrochozoa</taxon>
        <taxon>Platyhelminthes</taxon>
        <taxon>Rhabditophora</taxon>
        <taxon>Macrostomorpha</taxon>
        <taxon>Macrostomida</taxon>
        <taxon>Macrostomidae</taxon>
        <taxon>Macrostomum</taxon>
    </lineage>
</organism>